<protein>
    <submittedName>
        <fullName evidence="1">Uncharacterized protein</fullName>
    </submittedName>
</protein>
<dbReference type="Proteomes" id="UP001175271">
    <property type="component" value="Unassembled WGS sequence"/>
</dbReference>
<sequence length="258" mass="30141">MNLVPTVFIENVAFLLGEYYFPELTVIGGHFGHTVARFEKQCISFCVSRREFEDRTFTSRVTNLHGELLTDYQLKNCFKIVITIGYDDNQMTKESMHQINRLQHRARHIEVELDFWNTSTMSSSLIDFIQQLKVTAITALHYEAYKWDIVKKCIGNNTLERAFLRFTSAEYVFELLLQPQFKEMTVEYCCHDCESDSEIRRLSTFLNENQEAIRGKIITVLDMDESCLEDLQELTSVDIDSVYEEDEGDEVLCAHIYC</sequence>
<gene>
    <name evidence="1" type="ORF">QR680_013966</name>
</gene>
<evidence type="ECO:0000313" key="1">
    <source>
        <dbReference type="EMBL" id="KAK0419123.1"/>
    </source>
</evidence>
<proteinExistence type="predicted"/>
<accession>A0AA39I797</accession>
<name>A0AA39I797_9BILA</name>
<dbReference type="AlphaFoldDB" id="A0AA39I797"/>
<comment type="caution">
    <text evidence="1">The sequence shown here is derived from an EMBL/GenBank/DDBJ whole genome shotgun (WGS) entry which is preliminary data.</text>
</comment>
<keyword evidence="2" id="KW-1185">Reference proteome</keyword>
<dbReference type="EMBL" id="JAUCMV010000002">
    <property type="protein sequence ID" value="KAK0419123.1"/>
    <property type="molecule type" value="Genomic_DNA"/>
</dbReference>
<evidence type="ECO:0000313" key="2">
    <source>
        <dbReference type="Proteomes" id="UP001175271"/>
    </source>
</evidence>
<reference evidence="1" key="1">
    <citation type="submission" date="2023-06" db="EMBL/GenBank/DDBJ databases">
        <title>Genomic analysis of the entomopathogenic nematode Steinernema hermaphroditum.</title>
        <authorList>
            <person name="Schwarz E.M."/>
            <person name="Heppert J.K."/>
            <person name="Baniya A."/>
            <person name="Schwartz H.T."/>
            <person name="Tan C.-H."/>
            <person name="Antoshechkin I."/>
            <person name="Sternberg P.W."/>
            <person name="Goodrich-Blair H."/>
            <person name="Dillman A.R."/>
        </authorList>
    </citation>
    <scope>NUCLEOTIDE SEQUENCE</scope>
    <source>
        <strain evidence="1">PS9179</strain>
        <tissue evidence="1">Whole animal</tissue>
    </source>
</reference>
<organism evidence="1 2">
    <name type="scientific">Steinernema hermaphroditum</name>
    <dbReference type="NCBI Taxonomy" id="289476"/>
    <lineage>
        <taxon>Eukaryota</taxon>
        <taxon>Metazoa</taxon>
        <taxon>Ecdysozoa</taxon>
        <taxon>Nematoda</taxon>
        <taxon>Chromadorea</taxon>
        <taxon>Rhabditida</taxon>
        <taxon>Tylenchina</taxon>
        <taxon>Panagrolaimomorpha</taxon>
        <taxon>Strongyloidoidea</taxon>
        <taxon>Steinernematidae</taxon>
        <taxon>Steinernema</taxon>
    </lineage>
</organism>